<dbReference type="OrthoDB" id="9809197at2"/>
<comment type="subcellular location">
    <subcellularLocation>
        <location evidence="1">Membrane</location>
        <topology evidence="1">Single-pass membrane protein</topology>
    </subcellularLocation>
</comment>
<evidence type="ECO:0000313" key="5">
    <source>
        <dbReference type="Proteomes" id="UP000006048"/>
    </source>
</evidence>
<dbReference type="CDD" id="cd08829">
    <property type="entry name" value="SPFH_paraslipin"/>
    <property type="match status" value="1"/>
</dbReference>
<dbReference type="PATRIC" id="fig|869212.3.peg.1849"/>
<dbReference type="SUPFAM" id="SSF117892">
    <property type="entry name" value="Band 7/SPFH domain"/>
    <property type="match status" value="1"/>
</dbReference>
<sequence length="308" mass="34472">MNPFDIIVWGGLFVYFLFKLVRSVRIIPPRVAAIVERLGKYHKTLLSGFHVLIPFIDKVTYIQDLKEEAMTVPPQDCFTHDNVKVEVDGVIYMMVTDPMLASYGVTDFRQATVQLAQTTIRSVMGTLDLDRTFEEREMINQKIVSVLSEVGQTWGIRVLRYEIKNIVPPVSVKNAMERQMTAERERRAQIARSEGDMQSNINNSEGLMTELVNRSEGEKQRRINEAEGRAKEIEALANATAQAIESVAAAVREPGGNQAMALRLTESYLNKLSGVARKDATVIIPSDLTRLDEQLAALGLKSSANKES</sequence>
<dbReference type="PANTHER" id="PTHR43327:SF10">
    <property type="entry name" value="STOMATIN-LIKE PROTEIN 2, MITOCHONDRIAL"/>
    <property type="match status" value="1"/>
</dbReference>
<gene>
    <name evidence="4" type="ordered locus">Turpa_1848</name>
</gene>
<dbReference type="InterPro" id="IPR001972">
    <property type="entry name" value="Stomatin_HflK_fam"/>
</dbReference>
<proteinExistence type="inferred from homology"/>
<keyword evidence="5" id="KW-1185">Reference proteome</keyword>
<organism evidence="4 5">
    <name type="scientific">Turneriella parva (strain ATCC BAA-1111 / DSM 21527 / NCTC 11395 / H)</name>
    <name type="common">Leptospira parva</name>
    <dbReference type="NCBI Taxonomy" id="869212"/>
    <lineage>
        <taxon>Bacteria</taxon>
        <taxon>Pseudomonadati</taxon>
        <taxon>Spirochaetota</taxon>
        <taxon>Spirochaetia</taxon>
        <taxon>Leptospirales</taxon>
        <taxon>Leptospiraceae</taxon>
        <taxon>Turneriella</taxon>
    </lineage>
</organism>
<dbReference type="SMART" id="SM00244">
    <property type="entry name" value="PHB"/>
    <property type="match status" value="1"/>
</dbReference>
<dbReference type="InterPro" id="IPR001107">
    <property type="entry name" value="Band_7"/>
</dbReference>
<evidence type="ECO:0000313" key="4">
    <source>
        <dbReference type="EMBL" id="AFM12495.1"/>
    </source>
</evidence>
<dbReference type="RefSeq" id="WP_014803004.1">
    <property type="nucleotide sequence ID" value="NC_018020.1"/>
</dbReference>
<dbReference type="Proteomes" id="UP000006048">
    <property type="component" value="Chromosome"/>
</dbReference>
<dbReference type="InterPro" id="IPR050710">
    <property type="entry name" value="Band7/mec-2_domain"/>
</dbReference>
<dbReference type="FunFam" id="3.30.479.30:FF:000004">
    <property type="entry name" value="Putative membrane protease family, stomatin"/>
    <property type="match status" value="1"/>
</dbReference>
<dbReference type="InterPro" id="IPR032435">
    <property type="entry name" value="STML2-like_C"/>
</dbReference>
<feature type="domain" description="Band 7" evidence="3">
    <location>
        <begin position="22"/>
        <end position="180"/>
    </location>
</feature>
<dbReference type="GO" id="GO:0005886">
    <property type="term" value="C:plasma membrane"/>
    <property type="evidence" value="ECO:0007669"/>
    <property type="project" value="UniProtKB-ARBA"/>
</dbReference>
<dbReference type="Pfam" id="PF01145">
    <property type="entry name" value="Band_7"/>
    <property type="match status" value="1"/>
</dbReference>
<evidence type="ECO:0000256" key="1">
    <source>
        <dbReference type="ARBA" id="ARBA00004167"/>
    </source>
</evidence>
<dbReference type="GO" id="GO:0098552">
    <property type="term" value="C:side of membrane"/>
    <property type="evidence" value="ECO:0007669"/>
    <property type="project" value="UniProtKB-ARBA"/>
</dbReference>
<accession>I4B5D8</accession>
<evidence type="ECO:0000259" key="3">
    <source>
        <dbReference type="SMART" id="SM00244"/>
    </source>
</evidence>
<dbReference type="AlphaFoldDB" id="I4B5D8"/>
<dbReference type="KEGG" id="tpx:Turpa_1848"/>
<name>I4B5D8_TURPD</name>
<dbReference type="Pfam" id="PF16200">
    <property type="entry name" value="Band_7_C"/>
    <property type="match status" value="1"/>
</dbReference>
<dbReference type="Gene3D" id="3.30.479.30">
    <property type="entry name" value="Band 7 domain"/>
    <property type="match status" value="1"/>
</dbReference>
<dbReference type="STRING" id="869212.Turpa_1848"/>
<reference evidence="4 5" key="1">
    <citation type="submission" date="2012-06" db="EMBL/GenBank/DDBJ databases">
        <title>The complete chromosome of genome of Turneriella parva DSM 21527.</title>
        <authorList>
            <consortium name="US DOE Joint Genome Institute (JGI-PGF)"/>
            <person name="Lucas S."/>
            <person name="Han J."/>
            <person name="Lapidus A."/>
            <person name="Bruce D."/>
            <person name="Goodwin L."/>
            <person name="Pitluck S."/>
            <person name="Peters L."/>
            <person name="Kyrpides N."/>
            <person name="Mavromatis K."/>
            <person name="Ivanova N."/>
            <person name="Mikhailova N."/>
            <person name="Chertkov O."/>
            <person name="Detter J.C."/>
            <person name="Tapia R."/>
            <person name="Han C."/>
            <person name="Land M."/>
            <person name="Hauser L."/>
            <person name="Markowitz V."/>
            <person name="Cheng J.-F."/>
            <person name="Hugenholtz P."/>
            <person name="Woyke T."/>
            <person name="Wu D."/>
            <person name="Gronow S."/>
            <person name="Wellnitz S."/>
            <person name="Brambilla E."/>
            <person name="Klenk H.-P."/>
            <person name="Eisen J.A."/>
        </authorList>
    </citation>
    <scope>NUCLEOTIDE SEQUENCE [LARGE SCALE GENOMIC DNA]</scope>
    <source>
        <strain evidence="5">ATCC BAA-1111 / DSM 21527 / NCTC 11395 / H</strain>
    </source>
</reference>
<dbReference type="EMBL" id="CP002959">
    <property type="protein sequence ID" value="AFM12495.1"/>
    <property type="molecule type" value="Genomic_DNA"/>
</dbReference>
<protein>
    <submittedName>
        <fullName evidence="4">SPFH domain, Band 7 family protein</fullName>
    </submittedName>
</protein>
<dbReference type="PANTHER" id="PTHR43327">
    <property type="entry name" value="STOMATIN-LIKE PROTEIN 2, MITOCHONDRIAL"/>
    <property type="match status" value="1"/>
</dbReference>
<evidence type="ECO:0000256" key="2">
    <source>
        <dbReference type="ARBA" id="ARBA00008164"/>
    </source>
</evidence>
<dbReference type="InterPro" id="IPR036013">
    <property type="entry name" value="Band_7/SPFH_dom_sf"/>
</dbReference>
<comment type="similarity">
    <text evidence="2">Belongs to the band 7/mec-2 family.</text>
</comment>
<dbReference type="HOGENOM" id="CLU_024949_2_2_12"/>
<dbReference type="PRINTS" id="PR00721">
    <property type="entry name" value="STOMATIN"/>
</dbReference>